<dbReference type="PANTHER" id="PTHR39188">
    <property type="entry name" value="MEMBRANE-ASSOCIATED ZINC METALLOPROTEASE M50B"/>
    <property type="match status" value="1"/>
</dbReference>
<dbReference type="RefSeq" id="WP_379495149.1">
    <property type="nucleotide sequence ID" value="NZ_JBHSAO010000001.1"/>
</dbReference>
<evidence type="ECO:0000256" key="9">
    <source>
        <dbReference type="ARBA" id="ARBA00022989"/>
    </source>
</evidence>
<evidence type="ECO:0000256" key="7">
    <source>
        <dbReference type="ARBA" id="ARBA00022801"/>
    </source>
</evidence>
<comment type="caution">
    <text evidence="14">The sequence shown here is derived from an EMBL/GenBank/DDBJ whole genome shotgun (WGS) entry which is preliminary data.</text>
</comment>
<dbReference type="InterPro" id="IPR008915">
    <property type="entry name" value="Peptidase_M50"/>
</dbReference>
<feature type="transmembrane region" description="Helical" evidence="12">
    <location>
        <begin position="116"/>
        <end position="135"/>
    </location>
</feature>
<dbReference type="EMBL" id="JBHSAO010000001">
    <property type="protein sequence ID" value="MFC4022647.1"/>
    <property type="molecule type" value="Genomic_DNA"/>
</dbReference>
<proteinExistence type="inferred from homology"/>
<gene>
    <name evidence="14" type="ORF">ACFOUV_02295</name>
</gene>
<feature type="transmembrane region" description="Helical" evidence="12">
    <location>
        <begin position="159"/>
        <end position="192"/>
    </location>
</feature>
<evidence type="ECO:0000256" key="12">
    <source>
        <dbReference type="SAM" id="Phobius"/>
    </source>
</evidence>
<comment type="similarity">
    <text evidence="3">Belongs to the peptidase M50B family.</text>
</comment>
<evidence type="ECO:0000256" key="11">
    <source>
        <dbReference type="ARBA" id="ARBA00023136"/>
    </source>
</evidence>
<evidence type="ECO:0000256" key="10">
    <source>
        <dbReference type="ARBA" id="ARBA00023049"/>
    </source>
</evidence>
<feature type="domain" description="Peptidase M50" evidence="13">
    <location>
        <begin position="109"/>
        <end position="171"/>
    </location>
</feature>
<name>A0ABV8GVK9_9BACI</name>
<evidence type="ECO:0000256" key="4">
    <source>
        <dbReference type="ARBA" id="ARBA00022670"/>
    </source>
</evidence>
<keyword evidence="6" id="KW-0479">Metal-binding</keyword>
<evidence type="ECO:0000256" key="5">
    <source>
        <dbReference type="ARBA" id="ARBA00022692"/>
    </source>
</evidence>
<protein>
    <submittedName>
        <fullName evidence="14">Site-2 protease family protein</fullName>
    </submittedName>
</protein>
<keyword evidence="8" id="KW-0862">Zinc</keyword>
<keyword evidence="10" id="KW-0482">Metalloprotease</keyword>
<keyword evidence="15" id="KW-1185">Reference proteome</keyword>
<dbReference type="Pfam" id="PF02163">
    <property type="entry name" value="Peptidase_M50"/>
    <property type="match status" value="2"/>
</dbReference>
<dbReference type="GO" id="GO:0006508">
    <property type="term" value="P:proteolysis"/>
    <property type="evidence" value="ECO:0007669"/>
    <property type="project" value="UniProtKB-KW"/>
</dbReference>
<evidence type="ECO:0000256" key="3">
    <source>
        <dbReference type="ARBA" id="ARBA00007931"/>
    </source>
</evidence>
<keyword evidence="9 12" id="KW-1133">Transmembrane helix</keyword>
<keyword evidence="7" id="KW-0378">Hydrolase</keyword>
<feature type="transmembrane region" description="Helical" evidence="12">
    <location>
        <begin position="15"/>
        <end position="41"/>
    </location>
</feature>
<comment type="subcellular location">
    <subcellularLocation>
        <location evidence="2">Membrane</location>
        <topology evidence="2">Multi-pass membrane protein</topology>
    </subcellularLocation>
</comment>
<evidence type="ECO:0000256" key="2">
    <source>
        <dbReference type="ARBA" id="ARBA00004141"/>
    </source>
</evidence>
<feature type="transmembrane region" description="Helical" evidence="12">
    <location>
        <begin position="53"/>
        <end position="71"/>
    </location>
</feature>
<evidence type="ECO:0000256" key="1">
    <source>
        <dbReference type="ARBA" id="ARBA00001947"/>
    </source>
</evidence>
<sequence length="286" mass="33968">MNLTNYVPSIHIHPVLYIFIVISFITGTFLELFIIFFLVLFHELGHYTAAKVFKWRIKNIVLWVFGGVMDTDEHGNKPMKEEVLVTIAGPFQHLIIYFFCFLAEAFQIFPLSVLELILYYNTILFIFNLIPIWPLDGGKLLLLLTSAYFPFKKSYHFTILFSMVTIVIVLIIQLLFFPFTLSSFFIWIFLFMENRTDWKQRFYVFMRFLLRRYDGESSINGVVPLHVASESSFLEVFSQFRREKKHPIYIIYPGNERKSVDESDCLQSYFYEKAYNHTIGDIFLYK</sequence>
<evidence type="ECO:0000259" key="13">
    <source>
        <dbReference type="Pfam" id="PF02163"/>
    </source>
</evidence>
<evidence type="ECO:0000313" key="14">
    <source>
        <dbReference type="EMBL" id="MFC4022647.1"/>
    </source>
</evidence>
<feature type="domain" description="Peptidase M50" evidence="13">
    <location>
        <begin position="32"/>
        <end position="104"/>
    </location>
</feature>
<reference evidence="15" key="1">
    <citation type="journal article" date="2019" name="Int. J. Syst. Evol. Microbiol.">
        <title>The Global Catalogue of Microorganisms (GCM) 10K type strain sequencing project: providing services to taxonomists for standard genome sequencing and annotation.</title>
        <authorList>
            <consortium name="The Broad Institute Genomics Platform"/>
            <consortium name="The Broad Institute Genome Sequencing Center for Infectious Disease"/>
            <person name="Wu L."/>
            <person name="Ma J."/>
        </authorList>
    </citation>
    <scope>NUCLEOTIDE SEQUENCE [LARGE SCALE GENOMIC DNA]</scope>
    <source>
        <strain evidence="15">IBRC-M 10703</strain>
    </source>
</reference>
<accession>A0ABV8GVK9</accession>
<feature type="transmembrane region" description="Helical" evidence="12">
    <location>
        <begin position="91"/>
        <end position="109"/>
    </location>
</feature>
<keyword evidence="11 12" id="KW-0472">Membrane</keyword>
<keyword evidence="4 14" id="KW-0645">Protease</keyword>
<keyword evidence="5 12" id="KW-0812">Transmembrane</keyword>
<dbReference type="Proteomes" id="UP001595772">
    <property type="component" value="Unassembled WGS sequence"/>
</dbReference>
<comment type="cofactor">
    <cofactor evidence="1">
        <name>Zn(2+)</name>
        <dbReference type="ChEBI" id="CHEBI:29105"/>
    </cofactor>
</comment>
<dbReference type="PANTHER" id="PTHR39188:SF3">
    <property type="entry name" value="STAGE IV SPORULATION PROTEIN FB"/>
    <property type="match status" value="1"/>
</dbReference>
<evidence type="ECO:0000256" key="8">
    <source>
        <dbReference type="ARBA" id="ARBA00022833"/>
    </source>
</evidence>
<organism evidence="14 15">
    <name type="scientific">Oceanobacillus longus</name>
    <dbReference type="NCBI Taxonomy" id="930120"/>
    <lineage>
        <taxon>Bacteria</taxon>
        <taxon>Bacillati</taxon>
        <taxon>Bacillota</taxon>
        <taxon>Bacilli</taxon>
        <taxon>Bacillales</taxon>
        <taxon>Bacillaceae</taxon>
        <taxon>Oceanobacillus</taxon>
    </lineage>
</organism>
<dbReference type="GO" id="GO:0008233">
    <property type="term" value="F:peptidase activity"/>
    <property type="evidence" value="ECO:0007669"/>
    <property type="project" value="UniProtKB-KW"/>
</dbReference>
<evidence type="ECO:0000313" key="15">
    <source>
        <dbReference type="Proteomes" id="UP001595772"/>
    </source>
</evidence>
<evidence type="ECO:0000256" key="6">
    <source>
        <dbReference type="ARBA" id="ARBA00022723"/>
    </source>
</evidence>